<keyword evidence="3" id="KW-1185">Reference proteome</keyword>
<protein>
    <submittedName>
        <fullName evidence="2">Multidrug transporter</fullName>
    </submittedName>
</protein>
<accession>A0A850HII7</accession>
<dbReference type="Proteomes" id="UP000701680">
    <property type="component" value="Unassembled WGS sequence"/>
</dbReference>
<organism evidence="2 3">
    <name type="scientific">Dorea phocaeensis</name>
    <dbReference type="NCBI Taxonomy" id="2040291"/>
    <lineage>
        <taxon>Bacteria</taxon>
        <taxon>Bacillati</taxon>
        <taxon>Bacillota</taxon>
        <taxon>Clostridia</taxon>
        <taxon>Lachnospirales</taxon>
        <taxon>Lachnospiraceae</taxon>
        <taxon>Dorea</taxon>
    </lineage>
</organism>
<name>A0A850HII7_9FIRM</name>
<dbReference type="AlphaFoldDB" id="A0A850HII7"/>
<comment type="caution">
    <text evidence="2">The sequence shown here is derived from an EMBL/GenBank/DDBJ whole genome shotgun (WGS) entry which is preliminary data.</text>
</comment>
<evidence type="ECO:0000313" key="2">
    <source>
        <dbReference type="EMBL" id="NVH57917.1"/>
    </source>
</evidence>
<reference evidence="2" key="2">
    <citation type="submission" date="2020-02" db="EMBL/GenBank/DDBJ databases">
        <authorList>
            <person name="Littmann E."/>
            <person name="Sorbara M."/>
        </authorList>
    </citation>
    <scope>NUCLEOTIDE SEQUENCE</scope>
    <source>
        <strain evidence="2">MSK.17.11</strain>
        <strain evidence="1">MSK.17.38</strain>
    </source>
</reference>
<dbReference type="EMBL" id="JAAIUO010000002">
    <property type="protein sequence ID" value="NSK13996.1"/>
    <property type="molecule type" value="Genomic_DNA"/>
</dbReference>
<evidence type="ECO:0000313" key="4">
    <source>
        <dbReference type="Proteomes" id="UP000701680"/>
    </source>
</evidence>
<sequence>MPKWRDMTMSECGFTKKDWALFREKIADWQEAYMDKLNKEYIELLSGEGRPSEKFWALEERIRNDKKDTGVQLRMSRSNCISNIVSLLREGAITMADLEEFSGELKENIRFITK</sequence>
<dbReference type="Proteomes" id="UP000528555">
    <property type="component" value="Unassembled WGS sequence"/>
</dbReference>
<proteinExistence type="predicted"/>
<dbReference type="InterPro" id="IPR053747">
    <property type="entry name" value="Fluoresc_Recovery_Reg"/>
</dbReference>
<dbReference type="Gene3D" id="6.10.140.1840">
    <property type="match status" value="1"/>
</dbReference>
<reference evidence="3 4" key="1">
    <citation type="journal article" date="2020" name="Cell Host Microbe">
        <title>Functional and Genomic Variation between Human-Derived Isolates of Lachnospiraceae Reveals Inter- and Intra-Species Diversity.</title>
        <authorList>
            <person name="Sorbara M.T."/>
            <person name="Littmann E.R."/>
            <person name="Fontana E."/>
            <person name="Moody T.U."/>
            <person name="Kohout C.E."/>
            <person name="Gjonbalaj M."/>
            <person name="Eaton V."/>
            <person name="Seok R."/>
            <person name="Leiner I.M."/>
            <person name="Pamer E.G."/>
        </authorList>
    </citation>
    <scope>NUCLEOTIDE SEQUENCE [LARGE SCALE GENOMIC DNA]</scope>
    <source>
        <strain evidence="2 3">MSK.17.11</strain>
        <strain evidence="1 4">MSK.17.38</strain>
    </source>
</reference>
<dbReference type="EMBL" id="JAAITX010000002">
    <property type="protein sequence ID" value="NVH57917.1"/>
    <property type="molecule type" value="Genomic_DNA"/>
</dbReference>
<evidence type="ECO:0000313" key="1">
    <source>
        <dbReference type="EMBL" id="NSK13996.1"/>
    </source>
</evidence>
<evidence type="ECO:0000313" key="3">
    <source>
        <dbReference type="Proteomes" id="UP000528555"/>
    </source>
</evidence>
<gene>
    <name evidence="2" type="ORF">G5A66_04480</name>
    <name evidence="1" type="ORF">G5A75_03720</name>
</gene>